<dbReference type="STRING" id="914234.M2Q9C8"/>
<feature type="non-terminal residue" evidence="1">
    <location>
        <position position="93"/>
    </location>
</feature>
<evidence type="ECO:0000313" key="2">
    <source>
        <dbReference type="Proteomes" id="UP000016930"/>
    </source>
</evidence>
<protein>
    <submittedName>
        <fullName evidence="1">Uncharacterized protein</fullName>
    </submittedName>
</protein>
<organism evidence="1 2">
    <name type="scientific">Ceriporiopsis subvermispora (strain B)</name>
    <name type="common">White-rot fungus</name>
    <name type="synonym">Gelatoporia subvermispora</name>
    <dbReference type="NCBI Taxonomy" id="914234"/>
    <lineage>
        <taxon>Eukaryota</taxon>
        <taxon>Fungi</taxon>
        <taxon>Dikarya</taxon>
        <taxon>Basidiomycota</taxon>
        <taxon>Agaricomycotina</taxon>
        <taxon>Agaricomycetes</taxon>
        <taxon>Polyporales</taxon>
        <taxon>Gelatoporiaceae</taxon>
        <taxon>Gelatoporia</taxon>
    </lineage>
</organism>
<accession>M2Q9C8</accession>
<sequence length="93" mass="11023">LHLALKIEWAKSKARAKRWTEEVMLINKEMRRAIEYTRWLADYWESRANLRDGISLELQDGIRAYAAEHAAAERRLASQWEEKWAVVRALAKK</sequence>
<keyword evidence="2" id="KW-1185">Reference proteome</keyword>
<dbReference type="Proteomes" id="UP000016930">
    <property type="component" value="Unassembled WGS sequence"/>
</dbReference>
<proteinExistence type="predicted"/>
<gene>
    <name evidence="1" type="ORF">CERSUDRAFT_25877</name>
</gene>
<dbReference type="AlphaFoldDB" id="M2Q9C8"/>
<name>M2Q9C8_CERS8</name>
<dbReference type="HOGENOM" id="CLU_003703_7_1_1"/>
<feature type="non-terminal residue" evidence="1">
    <location>
        <position position="1"/>
    </location>
</feature>
<reference evidence="1 2" key="1">
    <citation type="journal article" date="2012" name="Proc. Natl. Acad. Sci. U.S.A.">
        <title>Comparative genomics of Ceriporiopsis subvermispora and Phanerochaete chrysosporium provide insight into selective ligninolysis.</title>
        <authorList>
            <person name="Fernandez-Fueyo E."/>
            <person name="Ruiz-Duenas F.J."/>
            <person name="Ferreira P."/>
            <person name="Floudas D."/>
            <person name="Hibbett D.S."/>
            <person name="Canessa P."/>
            <person name="Larrondo L.F."/>
            <person name="James T.Y."/>
            <person name="Seelenfreund D."/>
            <person name="Lobos S."/>
            <person name="Polanco R."/>
            <person name="Tello M."/>
            <person name="Honda Y."/>
            <person name="Watanabe T."/>
            <person name="Watanabe T."/>
            <person name="Ryu J.S."/>
            <person name="Kubicek C.P."/>
            <person name="Schmoll M."/>
            <person name="Gaskell J."/>
            <person name="Hammel K.E."/>
            <person name="St John F.J."/>
            <person name="Vanden Wymelenberg A."/>
            <person name="Sabat G."/>
            <person name="Splinter BonDurant S."/>
            <person name="Syed K."/>
            <person name="Yadav J.S."/>
            <person name="Doddapaneni H."/>
            <person name="Subramanian V."/>
            <person name="Lavin J.L."/>
            <person name="Oguiza J.A."/>
            <person name="Perez G."/>
            <person name="Pisabarro A.G."/>
            <person name="Ramirez L."/>
            <person name="Santoyo F."/>
            <person name="Master E."/>
            <person name="Coutinho P.M."/>
            <person name="Henrissat B."/>
            <person name="Lombard V."/>
            <person name="Magnuson J.K."/>
            <person name="Kuees U."/>
            <person name="Hori C."/>
            <person name="Igarashi K."/>
            <person name="Samejima M."/>
            <person name="Held B.W."/>
            <person name="Barry K.W."/>
            <person name="LaButti K.M."/>
            <person name="Lapidus A."/>
            <person name="Lindquist E.A."/>
            <person name="Lucas S.M."/>
            <person name="Riley R."/>
            <person name="Salamov A.A."/>
            <person name="Hoffmeister D."/>
            <person name="Schwenk D."/>
            <person name="Hadar Y."/>
            <person name="Yarden O."/>
            <person name="de Vries R.P."/>
            <person name="Wiebenga A."/>
            <person name="Stenlid J."/>
            <person name="Eastwood D."/>
            <person name="Grigoriev I.V."/>
            <person name="Berka R.M."/>
            <person name="Blanchette R.A."/>
            <person name="Kersten P."/>
            <person name="Martinez A.T."/>
            <person name="Vicuna R."/>
            <person name="Cullen D."/>
        </authorList>
    </citation>
    <scope>NUCLEOTIDE SEQUENCE [LARGE SCALE GENOMIC DNA]</scope>
    <source>
        <strain evidence="1 2">B</strain>
    </source>
</reference>
<dbReference type="EMBL" id="KB445806">
    <property type="protein sequence ID" value="EMD33453.1"/>
    <property type="molecule type" value="Genomic_DNA"/>
</dbReference>
<dbReference type="OrthoDB" id="2756259at2759"/>
<evidence type="ECO:0000313" key="1">
    <source>
        <dbReference type="EMBL" id="EMD33453.1"/>
    </source>
</evidence>